<comment type="function">
    <text evidence="7">Specific class of high-redox-potential 4Fe-4S ferredoxins. Functions in anaerobic electron transport in most purple and in some other photosynthetic bacteria and in at least one genus (Paracoccus) of halophilic, denitrifying bacteria.</text>
</comment>
<keyword evidence="2 7" id="KW-0004">4Fe-4S</keyword>
<evidence type="ECO:0000256" key="1">
    <source>
        <dbReference type="ARBA" id="ARBA00022448"/>
    </source>
</evidence>
<feature type="signal peptide" evidence="8">
    <location>
        <begin position="1"/>
        <end position="32"/>
    </location>
</feature>
<dbReference type="InterPro" id="IPR036369">
    <property type="entry name" value="HIPIP_sf"/>
</dbReference>
<reference evidence="10 11" key="1">
    <citation type="submission" date="2023-11" db="EMBL/GenBank/DDBJ databases">
        <title>A Novel Polar Bacteriovorax (B. antarcticus) Isolated from the Biocrust in Antarctica.</title>
        <authorList>
            <person name="Mun W."/>
            <person name="Choi S.Y."/>
            <person name="Mitchell R.J."/>
        </authorList>
    </citation>
    <scope>NUCLEOTIDE SEQUENCE [LARGE SCALE GENOMIC DNA]</scope>
    <source>
        <strain evidence="10 11">PP10</strain>
    </source>
</reference>
<evidence type="ECO:0000256" key="3">
    <source>
        <dbReference type="ARBA" id="ARBA00022723"/>
    </source>
</evidence>
<comment type="subunit">
    <text evidence="7">Homodimer.</text>
</comment>
<dbReference type="PROSITE" id="PS51373">
    <property type="entry name" value="HIPIP"/>
    <property type="match status" value="1"/>
</dbReference>
<keyword evidence="4 7" id="KW-0249">Electron transport</keyword>
<organism evidence="10 11">
    <name type="scientific">Bacteriovorax antarcticus</name>
    <dbReference type="NCBI Taxonomy" id="3088717"/>
    <lineage>
        <taxon>Bacteria</taxon>
        <taxon>Pseudomonadati</taxon>
        <taxon>Bdellovibrionota</taxon>
        <taxon>Bacteriovoracia</taxon>
        <taxon>Bacteriovoracales</taxon>
        <taxon>Bacteriovoracaceae</taxon>
        <taxon>Bacteriovorax</taxon>
    </lineage>
</organism>
<accession>A0ABU5W050</accession>
<name>A0ABU5W050_9BACT</name>
<evidence type="ECO:0000256" key="5">
    <source>
        <dbReference type="ARBA" id="ARBA00023004"/>
    </source>
</evidence>
<protein>
    <recommendedName>
        <fullName evidence="7">High-potential iron-sulfur protein</fullName>
        <shortName evidence="7">HiPIP</shortName>
    </recommendedName>
</protein>
<evidence type="ECO:0000313" key="11">
    <source>
        <dbReference type="Proteomes" id="UP001302274"/>
    </source>
</evidence>
<dbReference type="Pfam" id="PF01355">
    <property type="entry name" value="HIPIP"/>
    <property type="match status" value="1"/>
</dbReference>
<sequence length="116" mass="12269">MDEKFTRRSFFQLAVASLTIIPFALKATTSLAADACPAKAPAGKALGSPTEGMGKGLEYVLDAKTSKNAKYKAGSTCGNCKFYNAAKADSGYAPCTMMGMKFVTHCGWCKSYSLKA</sequence>
<gene>
    <name evidence="10" type="ORF">SHI21_15505</name>
</gene>
<keyword evidence="11" id="KW-1185">Reference proteome</keyword>
<evidence type="ECO:0000256" key="2">
    <source>
        <dbReference type="ARBA" id="ARBA00022485"/>
    </source>
</evidence>
<feature type="domain" description="High potential iron-sulfur proteins family profile" evidence="9">
    <location>
        <begin position="41"/>
        <end position="116"/>
    </location>
</feature>
<dbReference type="EMBL" id="JAYGJQ010000002">
    <property type="protein sequence ID" value="MEA9357635.1"/>
    <property type="molecule type" value="Genomic_DNA"/>
</dbReference>
<evidence type="ECO:0000256" key="8">
    <source>
        <dbReference type="SAM" id="SignalP"/>
    </source>
</evidence>
<comment type="caution">
    <text evidence="10">The sequence shown here is derived from an EMBL/GenBank/DDBJ whole genome shotgun (WGS) entry which is preliminary data.</text>
</comment>
<keyword evidence="8" id="KW-0732">Signal</keyword>
<keyword evidence="5 7" id="KW-0408">Iron</keyword>
<evidence type="ECO:0000256" key="7">
    <source>
        <dbReference type="RuleBase" id="RU000620"/>
    </source>
</evidence>
<dbReference type="Gene3D" id="4.10.490.10">
    <property type="entry name" value="High potential iron-sulphur protein"/>
    <property type="match status" value="1"/>
</dbReference>
<keyword evidence="1 7" id="KW-0813">Transport</keyword>
<comment type="similarity">
    <text evidence="7">Belongs to the high-potential iron-sulfur protein (HiPIP) family.</text>
</comment>
<feature type="chain" id="PRO_5047062476" description="High-potential iron-sulfur protein" evidence="8">
    <location>
        <begin position="33"/>
        <end position="116"/>
    </location>
</feature>
<evidence type="ECO:0000313" key="10">
    <source>
        <dbReference type="EMBL" id="MEA9357635.1"/>
    </source>
</evidence>
<keyword evidence="6 7" id="KW-0411">Iron-sulfur</keyword>
<dbReference type="SUPFAM" id="SSF57652">
    <property type="entry name" value="HIPIP (high potential iron protein)"/>
    <property type="match status" value="1"/>
</dbReference>
<evidence type="ECO:0000256" key="6">
    <source>
        <dbReference type="ARBA" id="ARBA00023014"/>
    </source>
</evidence>
<dbReference type="Proteomes" id="UP001302274">
    <property type="component" value="Unassembled WGS sequence"/>
</dbReference>
<proteinExistence type="inferred from homology"/>
<keyword evidence="3 7" id="KW-0479">Metal-binding</keyword>
<dbReference type="InterPro" id="IPR000170">
    <property type="entry name" value="High_potential_FeS_prot"/>
</dbReference>
<dbReference type="RefSeq" id="WP_323577719.1">
    <property type="nucleotide sequence ID" value="NZ_JAYGJQ010000002.1"/>
</dbReference>
<evidence type="ECO:0000259" key="9">
    <source>
        <dbReference type="PROSITE" id="PS51373"/>
    </source>
</evidence>
<evidence type="ECO:0000256" key="4">
    <source>
        <dbReference type="ARBA" id="ARBA00022982"/>
    </source>
</evidence>